<dbReference type="PROSITE" id="PS50297">
    <property type="entry name" value="ANK_REP_REGION"/>
    <property type="match status" value="2"/>
</dbReference>
<dbReference type="EMBL" id="BLXT01000430">
    <property type="protein sequence ID" value="GFN76983.1"/>
    <property type="molecule type" value="Genomic_DNA"/>
</dbReference>
<evidence type="ECO:0000313" key="5">
    <source>
        <dbReference type="Proteomes" id="UP000735302"/>
    </source>
</evidence>
<comment type="caution">
    <text evidence="4">The sequence shown here is derived from an EMBL/GenBank/DDBJ whole genome shotgun (WGS) entry which is preliminary data.</text>
</comment>
<protein>
    <submittedName>
        <fullName evidence="4">Ankyrin repeat protein</fullName>
    </submittedName>
</protein>
<evidence type="ECO:0000256" key="1">
    <source>
        <dbReference type="ARBA" id="ARBA00022737"/>
    </source>
</evidence>
<dbReference type="Pfam" id="PF12796">
    <property type="entry name" value="Ank_2"/>
    <property type="match status" value="1"/>
</dbReference>
<name>A0AAV3Y436_9GAST</name>
<dbReference type="Proteomes" id="UP000735302">
    <property type="component" value="Unassembled WGS sequence"/>
</dbReference>
<evidence type="ECO:0000313" key="4">
    <source>
        <dbReference type="EMBL" id="GFN76983.1"/>
    </source>
</evidence>
<keyword evidence="2 3" id="KW-0040">ANK repeat</keyword>
<proteinExistence type="predicted"/>
<dbReference type="PANTHER" id="PTHR24173">
    <property type="entry name" value="ANKYRIN REPEAT CONTAINING"/>
    <property type="match status" value="1"/>
</dbReference>
<evidence type="ECO:0000256" key="2">
    <source>
        <dbReference type="ARBA" id="ARBA00023043"/>
    </source>
</evidence>
<gene>
    <name evidence="4" type="ORF">PoB_000348900</name>
</gene>
<sequence>MPFINEQPPLLVALKYLKGHKLLEMVTLLVENGACVSKSYGHVSPLTWAVGLEPDVAMYLLNKGADPNEAESCSGNTPLIADVEASGKDRGRIHLVERLISAGDDINKANSTGATTLHVAVLSRNDGAIQLSMKAGAHLEARDLRVRTPLLTAAYEGVNVIAVFKIYGADMRAVDDDGNSALMCFLQGYHGEEEPLRILAFDNVEINRQSKDGTTPLMVAARRGLKSAVRILLELGADPNNIAQATKPEIALSLVLDREYIYGSDLDCARQLIQHTGLSTLPERCWKFFFQMILLDKREIVQLMVTNGMAPVRVYARMVKRFLSYRARGNIVRSGIKLSPLATAVLCNNLAITRYLVENWFLTPADLVGALELRNLRSFLDGTLHMECLRFLDENLSQPMSLLKLSFVAVSAQLGGVAGREERVRKIPLPKILEDKLLFRHDNFPMELSSL</sequence>
<keyword evidence="5" id="KW-1185">Reference proteome</keyword>
<dbReference type="AlphaFoldDB" id="A0AAV3Y436"/>
<organism evidence="4 5">
    <name type="scientific">Plakobranchus ocellatus</name>
    <dbReference type="NCBI Taxonomy" id="259542"/>
    <lineage>
        <taxon>Eukaryota</taxon>
        <taxon>Metazoa</taxon>
        <taxon>Spiralia</taxon>
        <taxon>Lophotrochozoa</taxon>
        <taxon>Mollusca</taxon>
        <taxon>Gastropoda</taxon>
        <taxon>Heterobranchia</taxon>
        <taxon>Euthyneura</taxon>
        <taxon>Panpulmonata</taxon>
        <taxon>Sacoglossa</taxon>
        <taxon>Placobranchoidea</taxon>
        <taxon>Plakobranchidae</taxon>
        <taxon>Plakobranchus</taxon>
    </lineage>
</organism>
<dbReference type="InterPro" id="IPR036770">
    <property type="entry name" value="Ankyrin_rpt-contain_sf"/>
</dbReference>
<feature type="repeat" description="ANK" evidence="3">
    <location>
        <begin position="212"/>
        <end position="244"/>
    </location>
</feature>
<evidence type="ECO:0000256" key="3">
    <source>
        <dbReference type="PROSITE-ProRule" id="PRU00023"/>
    </source>
</evidence>
<feature type="repeat" description="ANK" evidence="3">
    <location>
        <begin position="112"/>
        <end position="144"/>
    </location>
</feature>
<keyword evidence="1" id="KW-0677">Repeat</keyword>
<dbReference type="PROSITE" id="PS50088">
    <property type="entry name" value="ANK_REPEAT"/>
    <property type="match status" value="2"/>
</dbReference>
<dbReference type="Gene3D" id="1.25.40.20">
    <property type="entry name" value="Ankyrin repeat-containing domain"/>
    <property type="match status" value="3"/>
</dbReference>
<dbReference type="SMART" id="SM00248">
    <property type="entry name" value="ANK"/>
    <property type="match status" value="7"/>
</dbReference>
<reference evidence="4 5" key="1">
    <citation type="journal article" date="2021" name="Elife">
        <title>Chloroplast acquisition without the gene transfer in kleptoplastic sea slugs, Plakobranchus ocellatus.</title>
        <authorList>
            <person name="Maeda T."/>
            <person name="Takahashi S."/>
            <person name="Yoshida T."/>
            <person name="Shimamura S."/>
            <person name="Takaki Y."/>
            <person name="Nagai Y."/>
            <person name="Toyoda A."/>
            <person name="Suzuki Y."/>
            <person name="Arimoto A."/>
            <person name="Ishii H."/>
            <person name="Satoh N."/>
            <person name="Nishiyama T."/>
            <person name="Hasebe M."/>
            <person name="Maruyama T."/>
            <person name="Minagawa J."/>
            <person name="Obokata J."/>
            <person name="Shigenobu S."/>
        </authorList>
    </citation>
    <scope>NUCLEOTIDE SEQUENCE [LARGE SCALE GENOMIC DNA]</scope>
</reference>
<dbReference type="InterPro" id="IPR002110">
    <property type="entry name" value="Ankyrin_rpt"/>
</dbReference>
<dbReference type="SUPFAM" id="SSF48403">
    <property type="entry name" value="Ankyrin repeat"/>
    <property type="match status" value="2"/>
</dbReference>
<accession>A0AAV3Y436</accession>
<dbReference type="PANTHER" id="PTHR24173:SF74">
    <property type="entry name" value="ANKYRIN REPEAT DOMAIN-CONTAINING PROTEIN 16"/>
    <property type="match status" value="1"/>
</dbReference>